<feature type="domain" description="Calponin-homology (CH)" evidence="8">
    <location>
        <begin position="239"/>
        <end position="346"/>
    </location>
</feature>
<comment type="similarity">
    <text evidence="2">Belongs to the parvin family.</text>
</comment>
<dbReference type="InterPro" id="IPR028433">
    <property type="entry name" value="Parvin"/>
</dbReference>
<dbReference type="PROSITE" id="PS50021">
    <property type="entry name" value="CH"/>
    <property type="match status" value="2"/>
</dbReference>
<dbReference type="FunFam" id="1.10.418.10:FF:000011">
    <property type="entry name" value="Parvin, beta"/>
    <property type="match status" value="1"/>
</dbReference>
<dbReference type="AlphaFoldDB" id="A0A4E0RCP6"/>
<evidence type="ECO:0000256" key="2">
    <source>
        <dbReference type="ARBA" id="ARBA00005666"/>
    </source>
</evidence>
<dbReference type="GO" id="GO:0005737">
    <property type="term" value="C:cytoplasm"/>
    <property type="evidence" value="ECO:0007669"/>
    <property type="project" value="TreeGrafter"/>
</dbReference>
<organism evidence="9 10">
    <name type="scientific">Fasciola hepatica</name>
    <name type="common">Liver fluke</name>
    <dbReference type="NCBI Taxonomy" id="6192"/>
    <lineage>
        <taxon>Eukaryota</taxon>
        <taxon>Metazoa</taxon>
        <taxon>Spiralia</taxon>
        <taxon>Lophotrochozoa</taxon>
        <taxon>Platyhelminthes</taxon>
        <taxon>Trematoda</taxon>
        <taxon>Digenea</taxon>
        <taxon>Plagiorchiida</taxon>
        <taxon>Echinostomata</taxon>
        <taxon>Echinostomatoidea</taxon>
        <taxon>Fasciolidae</taxon>
        <taxon>Fasciola</taxon>
    </lineage>
</organism>
<evidence type="ECO:0000256" key="7">
    <source>
        <dbReference type="ARBA" id="ARBA00023212"/>
    </source>
</evidence>
<keyword evidence="7" id="KW-0206">Cytoskeleton</keyword>
<name>A0A4E0RCP6_FASHE</name>
<dbReference type="PANTHER" id="PTHR12114:SF4">
    <property type="entry name" value="GH23568P"/>
    <property type="match status" value="1"/>
</dbReference>
<dbReference type="PANTHER" id="PTHR12114">
    <property type="entry name" value="PARVIN"/>
    <property type="match status" value="1"/>
</dbReference>
<reference evidence="9" key="1">
    <citation type="submission" date="2019-03" db="EMBL/GenBank/DDBJ databases">
        <title>Improved annotation for the trematode Fasciola hepatica.</title>
        <authorList>
            <person name="Choi Y.-J."/>
            <person name="Martin J."/>
            <person name="Mitreva M."/>
        </authorList>
    </citation>
    <scope>NUCLEOTIDE SEQUENCE [LARGE SCALE GENOMIC DNA]</scope>
</reference>
<dbReference type="GO" id="GO:0003779">
    <property type="term" value="F:actin binding"/>
    <property type="evidence" value="ECO:0007669"/>
    <property type="project" value="UniProtKB-KW"/>
</dbReference>
<keyword evidence="6" id="KW-0009">Actin-binding</keyword>
<dbReference type="GO" id="GO:0030036">
    <property type="term" value="P:actin cytoskeleton organization"/>
    <property type="evidence" value="ECO:0007669"/>
    <property type="project" value="InterPro"/>
</dbReference>
<evidence type="ECO:0000256" key="6">
    <source>
        <dbReference type="ARBA" id="ARBA00023203"/>
    </source>
</evidence>
<dbReference type="GO" id="GO:0015629">
    <property type="term" value="C:actin cytoskeleton"/>
    <property type="evidence" value="ECO:0007669"/>
    <property type="project" value="TreeGrafter"/>
</dbReference>
<dbReference type="Gene3D" id="1.10.418.10">
    <property type="entry name" value="Calponin-like domain"/>
    <property type="match status" value="2"/>
</dbReference>
<dbReference type="InterPro" id="IPR001715">
    <property type="entry name" value="CH_dom"/>
</dbReference>
<dbReference type="GO" id="GO:0071963">
    <property type="term" value="P:establishment or maintenance of cell polarity regulating cell shape"/>
    <property type="evidence" value="ECO:0007669"/>
    <property type="project" value="TreeGrafter"/>
</dbReference>
<evidence type="ECO:0000256" key="4">
    <source>
        <dbReference type="ARBA" id="ARBA00022737"/>
    </source>
</evidence>
<evidence type="ECO:0000313" key="9">
    <source>
        <dbReference type="EMBL" id="THD25216.1"/>
    </source>
</evidence>
<evidence type="ECO:0000256" key="3">
    <source>
        <dbReference type="ARBA" id="ARBA00022490"/>
    </source>
</evidence>
<feature type="domain" description="Calponin-homology (CH)" evidence="8">
    <location>
        <begin position="78"/>
        <end position="187"/>
    </location>
</feature>
<dbReference type="PIRSF" id="PIRSF039131">
    <property type="entry name" value="Parvin"/>
    <property type="match status" value="1"/>
</dbReference>
<keyword evidence="3" id="KW-0963">Cytoplasm</keyword>
<keyword evidence="4" id="KW-0677">Repeat</keyword>
<accession>A0A4E0RCP6</accession>
<proteinExistence type="inferred from homology"/>
<evidence type="ECO:0000313" key="10">
    <source>
        <dbReference type="Proteomes" id="UP000230066"/>
    </source>
</evidence>
<comment type="subcellular location">
    <subcellularLocation>
        <location evidence="1">Cytoplasm</location>
        <location evidence="1">Cytoskeleton</location>
    </subcellularLocation>
</comment>
<dbReference type="GO" id="GO:0030031">
    <property type="term" value="P:cell projection assembly"/>
    <property type="evidence" value="ECO:0007669"/>
    <property type="project" value="TreeGrafter"/>
</dbReference>
<dbReference type="GO" id="GO:0005925">
    <property type="term" value="C:focal adhesion"/>
    <property type="evidence" value="ECO:0007669"/>
    <property type="project" value="TreeGrafter"/>
</dbReference>
<keyword evidence="5" id="KW-0130">Cell adhesion</keyword>
<dbReference type="SUPFAM" id="SSF47576">
    <property type="entry name" value="Calponin-homology domain, CH-domain"/>
    <property type="match status" value="1"/>
</dbReference>
<keyword evidence="10" id="KW-1185">Reference proteome</keyword>
<protein>
    <submittedName>
        <fullName evidence="9">Alpha-parvin</fullName>
    </submittedName>
</protein>
<dbReference type="SMART" id="SM00033">
    <property type="entry name" value="CH"/>
    <property type="match status" value="2"/>
</dbReference>
<dbReference type="GO" id="GO:0034446">
    <property type="term" value="P:substrate adhesion-dependent cell spreading"/>
    <property type="evidence" value="ECO:0007669"/>
    <property type="project" value="TreeGrafter"/>
</dbReference>
<dbReference type="EMBL" id="JXXN02001236">
    <property type="protein sequence ID" value="THD25216.1"/>
    <property type="molecule type" value="Genomic_DNA"/>
</dbReference>
<dbReference type="CDD" id="cd21304">
    <property type="entry name" value="CH_PARVA_B_rpt1"/>
    <property type="match status" value="1"/>
</dbReference>
<evidence type="ECO:0000259" key="8">
    <source>
        <dbReference type="PROSITE" id="PS50021"/>
    </source>
</evidence>
<dbReference type="Pfam" id="PF00307">
    <property type="entry name" value="CH"/>
    <property type="match status" value="2"/>
</dbReference>
<dbReference type="Proteomes" id="UP000230066">
    <property type="component" value="Unassembled WGS sequence"/>
</dbReference>
<sequence length="382" mass="43703">MTTLAGLKSHDSILSKLDTFKRRKKERMEVEELTKESDQAIKISTNPSITNDPKDYELQEGEERSFLEKSSQHSVAVQELSEKLLTWINNELADERILVRDLQEDLYDGQILQKLVEKLANVKLDHPEVTQSEIGQIQRLKEVLLTINEFLRVPASWAAQRWSAERIHQKDLVSTLRLLVALARQFKSELHFPPGIFLTVIIARKLNGKLEYRYEREYITEVTGPEAAGHPLDVLSEHHMVVQTLKAFVNTQLSQLQLEVADMATGFSDGVLLILLTGLLNGYFVPFHAYHPTPTTEAMRVHNVKLAFELMQASGLAEPPAQPEEIVAADHKAILRVLYNIYSHHQRMEDERRYEIDNIRELDEPEETAVVVPPGETRANMF</sequence>
<comment type="caution">
    <text evidence="9">The sequence shown here is derived from an EMBL/GenBank/DDBJ whole genome shotgun (WGS) entry which is preliminary data.</text>
</comment>
<evidence type="ECO:0000256" key="5">
    <source>
        <dbReference type="ARBA" id="ARBA00022889"/>
    </source>
</evidence>
<dbReference type="InterPro" id="IPR036872">
    <property type="entry name" value="CH_dom_sf"/>
</dbReference>
<evidence type="ECO:0000256" key="1">
    <source>
        <dbReference type="ARBA" id="ARBA00004245"/>
    </source>
</evidence>
<gene>
    <name evidence="9" type="ORF">D915_003818</name>
</gene>